<feature type="region of interest" description="Disordered" evidence="1">
    <location>
        <begin position="48"/>
        <end position="67"/>
    </location>
</feature>
<reference evidence="2" key="2">
    <citation type="submission" date="2025-09" db="UniProtKB">
        <authorList>
            <consortium name="Ensembl"/>
        </authorList>
    </citation>
    <scope>IDENTIFICATION</scope>
</reference>
<dbReference type="AlphaFoldDB" id="A0A8D0BN18"/>
<accession>A0A8D0BN18</accession>
<proteinExistence type="predicted"/>
<reference evidence="2" key="1">
    <citation type="submission" date="2025-08" db="UniProtKB">
        <authorList>
            <consortium name="Ensembl"/>
        </authorList>
    </citation>
    <scope>IDENTIFICATION</scope>
</reference>
<name>A0A8D0BN18_SALMN</name>
<organism evidence="2 3">
    <name type="scientific">Salvator merianae</name>
    <name type="common">Argentine black and white tegu</name>
    <name type="synonym">Tupinambis merianae</name>
    <dbReference type="NCBI Taxonomy" id="96440"/>
    <lineage>
        <taxon>Eukaryota</taxon>
        <taxon>Metazoa</taxon>
        <taxon>Chordata</taxon>
        <taxon>Craniata</taxon>
        <taxon>Vertebrata</taxon>
        <taxon>Euteleostomi</taxon>
        <taxon>Lepidosauria</taxon>
        <taxon>Squamata</taxon>
        <taxon>Bifurcata</taxon>
        <taxon>Unidentata</taxon>
        <taxon>Episquamata</taxon>
        <taxon>Laterata</taxon>
        <taxon>Teiioidea</taxon>
        <taxon>Teiidae</taxon>
        <taxon>Salvator</taxon>
    </lineage>
</organism>
<evidence type="ECO:0000313" key="3">
    <source>
        <dbReference type="Proteomes" id="UP000694421"/>
    </source>
</evidence>
<dbReference type="OMA" id="EEGQAFN"/>
<sequence>MDLTHSSILAMSRLTGLTSNRIEDLAISPGFLDFFSAYCFSRSSLTRAASWSSSSSSLPNKSISSSSSAAEDATFFSGTAEENSTHSGVPPSQAATYSRPARVLLATRRRGILGFF</sequence>
<evidence type="ECO:0000256" key="1">
    <source>
        <dbReference type="SAM" id="MobiDB-lite"/>
    </source>
</evidence>
<protein>
    <submittedName>
        <fullName evidence="2">Uncharacterized protein</fullName>
    </submittedName>
</protein>
<dbReference type="GeneTree" id="ENSGT01150000287342"/>
<evidence type="ECO:0000313" key="2">
    <source>
        <dbReference type="Ensembl" id="ENSSMRP00000010361.1"/>
    </source>
</evidence>
<feature type="compositionally biased region" description="Polar residues" evidence="1">
    <location>
        <begin position="78"/>
        <end position="87"/>
    </location>
</feature>
<keyword evidence="3" id="KW-1185">Reference proteome</keyword>
<dbReference type="Proteomes" id="UP000694421">
    <property type="component" value="Unplaced"/>
</dbReference>
<dbReference type="Ensembl" id="ENSSMRT00000012077.1">
    <property type="protein sequence ID" value="ENSSMRP00000010361.1"/>
    <property type="gene ID" value="ENSSMRG00000008227.1"/>
</dbReference>
<feature type="region of interest" description="Disordered" evidence="1">
    <location>
        <begin position="78"/>
        <end position="97"/>
    </location>
</feature>